<dbReference type="Gene3D" id="1.10.10.1110">
    <property type="entry name" value="Methyltransferase PG1098, N-terminal domain"/>
    <property type="match status" value="1"/>
</dbReference>
<dbReference type="InterPro" id="IPR029063">
    <property type="entry name" value="SAM-dependent_MTases_sf"/>
</dbReference>
<dbReference type="Pfam" id="PF22013">
    <property type="entry name" value="PG_1098_Fer"/>
    <property type="match status" value="1"/>
</dbReference>
<feature type="domain" description="THUMP-like" evidence="1">
    <location>
        <begin position="340"/>
        <end position="408"/>
    </location>
</feature>
<reference evidence="3 4" key="1">
    <citation type="submission" date="2019-02" db="EMBL/GenBank/DDBJ databases">
        <authorList>
            <person name="Goldberg S.R."/>
            <person name="Haltli B.A."/>
            <person name="Correa H."/>
            <person name="Russell K.G."/>
        </authorList>
    </citation>
    <scope>NUCLEOTIDE SEQUENCE [LARGE SCALE GENOMIC DNA]</scope>
    <source>
        <strain evidence="3 4">JCM 16186</strain>
    </source>
</reference>
<comment type="caution">
    <text evidence="3">The sequence shown here is derived from an EMBL/GenBank/DDBJ whole genome shotgun (WGS) entry which is preliminary data.</text>
</comment>
<dbReference type="GO" id="GO:0008168">
    <property type="term" value="F:methyltransferase activity"/>
    <property type="evidence" value="ECO:0007669"/>
    <property type="project" value="UniProtKB-KW"/>
</dbReference>
<keyword evidence="3" id="KW-0808">Transferase</keyword>
<dbReference type="GO" id="GO:0032259">
    <property type="term" value="P:methylation"/>
    <property type="evidence" value="ECO:0007669"/>
    <property type="project" value="UniProtKB-KW"/>
</dbReference>
<protein>
    <submittedName>
        <fullName evidence="3">SAM-dependent methyltransferase</fullName>
    </submittedName>
</protein>
<keyword evidence="4" id="KW-1185">Reference proteome</keyword>
<accession>A0ABW9RW95</accession>
<dbReference type="EMBL" id="SMLW01000631">
    <property type="protein sequence ID" value="MTI27498.1"/>
    <property type="molecule type" value="Genomic_DNA"/>
</dbReference>
<dbReference type="Proteomes" id="UP000798808">
    <property type="component" value="Unassembled WGS sequence"/>
</dbReference>
<gene>
    <name evidence="3" type="ORF">E1163_21255</name>
</gene>
<proteinExistence type="predicted"/>
<organism evidence="3 4">
    <name type="scientific">Fulvivirga kasyanovii</name>
    <dbReference type="NCBI Taxonomy" id="396812"/>
    <lineage>
        <taxon>Bacteria</taxon>
        <taxon>Pseudomonadati</taxon>
        <taxon>Bacteroidota</taxon>
        <taxon>Cytophagia</taxon>
        <taxon>Cytophagales</taxon>
        <taxon>Fulvivirgaceae</taxon>
        <taxon>Fulvivirga</taxon>
    </lineage>
</organism>
<sequence length="411" mass="46396">MPFLHSGMAFFISTFSILMKDLLKPEVQQFIKAHEKDDPVTLILKHKEVHGVSIKLIAAQITARQKAKTKLPEWYAAQSIIFPPTISMEQCSSEITAKYKASIISGNSVIDLTGGAGVDTYYLSKSFEKATYIEQNEELASITSDNLRSLGATNIVCKNDKAENFLKHTSKVDVIYLDPARRDEHAQRVFRFGDCEPNVTEILPDLMARANTVLIKASPMLDIESSVQDLRFVQEIHIVSVENECKEVLYLLRQPEIDNPVIHTVNIRKNGERQRFSFHRSSEMNATAEYGLPDKFLYEPNSAILKAGAFKSIAQAYNIKKLHAHTHLYTSSAENTDFPGRRFRIIDVVPYNKKTVAAYLPGKKANVSARNFPDEVQVIKKKLGLKDGGNLYLFAFTDKEENKRIAITQRP</sequence>
<feature type="domain" description="PG-1098 ferredoxin-like" evidence="2">
    <location>
        <begin position="296"/>
        <end position="339"/>
    </location>
</feature>
<evidence type="ECO:0000313" key="4">
    <source>
        <dbReference type="Proteomes" id="UP000798808"/>
    </source>
</evidence>
<dbReference type="Gene3D" id="3.40.50.150">
    <property type="entry name" value="Vaccinia Virus protein VP39"/>
    <property type="match status" value="1"/>
</dbReference>
<evidence type="ECO:0000313" key="3">
    <source>
        <dbReference type="EMBL" id="MTI27498.1"/>
    </source>
</evidence>
<keyword evidence="3" id="KW-0489">Methyltransferase</keyword>
<name>A0ABW9RW95_9BACT</name>
<dbReference type="SUPFAM" id="SSF53335">
    <property type="entry name" value="S-adenosyl-L-methionine-dependent methyltransferases"/>
    <property type="match status" value="1"/>
</dbReference>
<dbReference type="Pfam" id="PF03602">
    <property type="entry name" value="Cons_hypoth95"/>
    <property type="match status" value="1"/>
</dbReference>
<evidence type="ECO:0000259" key="1">
    <source>
        <dbReference type="Pfam" id="PF18096"/>
    </source>
</evidence>
<evidence type="ECO:0000259" key="2">
    <source>
        <dbReference type="Pfam" id="PF22013"/>
    </source>
</evidence>
<dbReference type="InterPro" id="IPR054168">
    <property type="entry name" value="PG_1098_Fer"/>
</dbReference>
<dbReference type="Pfam" id="PF18096">
    <property type="entry name" value="Thump_like"/>
    <property type="match status" value="1"/>
</dbReference>
<dbReference type="InterPro" id="IPR041497">
    <property type="entry name" value="Thump-like"/>
</dbReference>